<dbReference type="AlphaFoldDB" id="A0A916SJM7"/>
<gene>
    <name evidence="1" type="ORF">GCM10010979_14310</name>
</gene>
<sequence length="184" mass="20753">MSTTFPRTRKSRRGYNVDQVEDFLEDARRAYSSELLGPSVVTAQSIRTTAFAMQKGGYSTTHVDAALERLEDAFASRERDRAFAPPGGDAEWYGRARGTAQEILDRLARPVGHRFSRVSVLTRAYDVKQVDAFADRLVDYFQHGKPMSIDDVRLVAFTATRRGYNESQVDLLLDNVIDVMLAVR</sequence>
<dbReference type="EMBL" id="BMGB01000001">
    <property type="protein sequence ID" value="GGB00910.1"/>
    <property type="molecule type" value="Genomic_DNA"/>
</dbReference>
<name>A0A916SJM7_9MICO</name>
<evidence type="ECO:0000313" key="2">
    <source>
        <dbReference type="Proteomes" id="UP000606922"/>
    </source>
</evidence>
<reference evidence="1" key="1">
    <citation type="journal article" date="2014" name="Int. J. Syst. Evol. Microbiol.">
        <title>Complete genome sequence of Corynebacterium casei LMG S-19264T (=DSM 44701T), isolated from a smear-ripened cheese.</title>
        <authorList>
            <consortium name="US DOE Joint Genome Institute (JGI-PGF)"/>
            <person name="Walter F."/>
            <person name="Albersmeier A."/>
            <person name="Kalinowski J."/>
            <person name="Ruckert C."/>
        </authorList>
    </citation>
    <scope>NUCLEOTIDE SEQUENCE</scope>
    <source>
        <strain evidence="1">CGMCC 1.12813</strain>
    </source>
</reference>
<proteinExistence type="predicted"/>
<dbReference type="Gene3D" id="6.10.250.660">
    <property type="match status" value="1"/>
</dbReference>
<dbReference type="InterPro" id="IPR019932">
    <property type="entry name" value="CHP03543"/>
</dbReference>
<keyword evidence="2" id="KW-1185">Reference proteome</keyword>
<protein>
    <submittedName>
        <fullName evidence="1">DivIVA domain-containing protein</fullName>
    </submittedName>
</protein>
<dbReference type="NCBIfam" id="TIGR03544">
    <property type="entry name" value="DivI1A_domain"/>
    <property type="match status" value="2"/>
</dbReference>
<dbReference type="Proteomes" id="UP000606922">
    <property type="component" value="Unassembled WGS sequence"/>
</dbReference>
<evidence type="ECO:0000313" key="1">
    <source>
        <dbReference type="EMBL" id="GGB00910.1"/>
    </source>
</evidence>
<reference evidence="1" key="2">
    <citation type="submission" date="2020-09" db="EMBL/GenBank/DDBJ databases">
        <authorList>
            <person name="Sun Q."/>
            <person name="Zhou Y."/>
        </authorList>
    </citation>
    <scope>NUCLEOTIDE SEQUENCE</scope>
    <source>
        <strain evidence="1">CGMCC 1.12813</strain>
    </source>
</reference>
<dbReference type="RefSeq" id="WP_188509960.1">
    <property type="nucleotide sequence ID" value="NZ_BMGB01000001.1"/>
</dbReference>
<organism evidence="1 2">
    <name type="scientific">Conyzicola nivalis</name>
    <dbReference type="NCBI Taxonomy" id="1477021"/>
    <lineage>
        <taxon>Bacteria</taxon>
        <taxon>Bacillati</taxon>
        <taxon>Actinomycetota</taxon>
        <taxon>Actinomycetes</taxon>
        <taxon>Micrococcales</taxon>
        <taxon>Microbacteriaceae</taxon>
        <taxon>Conyzicola</taxon>
    </lineage>
</organism>
<accession>A0A916SJM7</accession>
<dbReference type="NCBIfam" id="TIGR03543">
    <property type="entry name" value="divI1A_rptt_fam"/>
    <property type="match status" value="1"/>
</dbReference>
<comment type="caution">
    <text evidence="1">The sequence shown here is derived from an EMBL/GenBank/DDBJ whole genome shotgun (WGS) entry which is preliminary data.</text>
</comment>
<dbReference type="InterPro" id="IPR019933">
    <property type="entry name" value="DivIVA_domain"/>
</dbReference>